<dbReference type="Proteomes" id="UP000247346">
    <property type="component" value="Unassembled WGS sequence"/>
</dbReference>
<dbReference type="Gene3D" id="3.30.559.10">
    <property type="entry name" value="Chloramphenicol acetyltransferase-like domain"/>
    <property type="match status" value="1"/>
</dbReference>
<dbReference type="GO" id="GO:0043041">
    <property type="term" value="P:amino acid activation for nonribosomal peptide biosynthetic process"/>
    <property type="evidence" value="ECO:0007669"/>
    <property type="project" value="TreeGrafter"/>
</dbReference>
<dbReference type="GO" id="GO:0031177">
    <property type="term" value="F:phosphopantetheine binding"/>
    <property type="evidence" value="ECO:0007669"/>
    <property type="project" value="TreeGrafter"/>
</dbReference>
<dbReference type="AlphaFoldDB" id="A0A2P5YYA9"/>
<dbReference type="PANTHER" id="PTHR45527:SF1">
    <property type="entry name" value="FATTY ACID SYNTHASE"/>
    <property type="match status" value="1"/>
</dbReference>
<feature type="domain" description="Condensation" evidence="1">
    <location>
        <begin position="26"/>
        <end position="143"/>
    </location>
</feature>
<evidence type="ECO:0000313" key="2">
    <source>
        <dbReference type="EMBL" id="PPU79199.1"/>
    </source>
</evidence>
<organism evidence="2 3">
    <name type="scientific">Xanthomonas sacchari</name>
    <dbReference type="NCBI Taxonomy" id="56458"/>
    <lineage>
        <taxon>Bacteria</taxon>
        <taxon>Pseudomonadati</taxon>
        <taxon>Pseudomonadota</taxon>
        <taxon>Gammaproteobacteria</taxon>
        <taxon>Lysobacterales</taxon>
        <taxon>Lysobacteraceae</taxon>
        <taxon>Xanthomonas</taxon>
    </lineage>
</organism>
<feature type="non-terminal residue" evidence="2">
    <location>
        <position position="143"/>
    </location>
</feature>
<sequence length="143" mass="15285">MAALAARVAAAGATTQEAIEPVERGEGTLPLSWAQQRLWFLDQLDHAAGAAYHIPAALRLSGMLDRTALQCSLDRVVARHESLRTTFASVEGEPRQVIAPADSGFQLIEHDLRHLQGAEQEAAVAELRLAEAGAPFDLAQGPL</sequence>
<dbReference type="GO" id="GO:0005829">
    <property type="term" value="C:cytosol"/>
    <property type="evidence" value="ECO:0007669"/>
    <property type="project" value="TreeGrafter"/>
</dbReference>
<comment type="caution">
    <text evidence="2">The sequence shown here is derived from an EMBL/GenBank/DDBJ whole genome shotgun (WGS) entry which is preliminary data.</text>
</comment>
<dbReference type="Pfam" id="PF00668">
    <property type="entry name" value="Condensation"/>
    <property type="match status" value="1"/>
</dbReference>
<evidence type="ECO:0000259" key="1">
    <source>
        <dbReference type="Pfam" id="PF00668"/>
    </source>
</evidence>
<name>A0A2P5YYA9_9XANT</name>
<dbReference type="GO" id="GO:0044550">
    <property type="term" value="P:secondary metabolite biosynthetic process"/>
    <property type="evidence" value="ECO:0007669"/>
    <property type="project" value="TreeGrafter"/>
</dbReference>
<gene>
    <name evidence="2" type="ORF">XsacCFBP4641_20775</name>
</gene>
<dbReference type="EMBL" id="MDEK01000049">
    <property type="protein sequence ID" value="PPU79199.1"/>
    <property type="molecule type" value="Genomic_DNA"/>
</dbReference>
<dbReference type="PANTHER" id="PTHR45527">
    <property type="entry name" value="NONRIBOSOMAL PEPTIDE SYNTHETASE"/>
    <property type="match status" value="1"/>
</dbReference>
<protein>
    <recommendedName>
        <fullName evidence="1">Condensation domain-containing protein</fullName>
    </recommendedName>
</protein>
<dbReference type="SUPFAM" id="SSF52777">
    <property type="entry name" value="CoA-dependent acyltransferases"/>
    <property type="match status" value="1"/>
</dbReference>
<proteinExistence type="predicted"/>
<accession>A0A2P5YYA9</accession>
<reference evidence="2 3" key="1">
    <citation type="submission" date="2016-08" db="EMBL/GenBank/DDBJ databases">
        <authorList>
            <person name="Seilhamer J.J."/>
        </authorList>
    </citation>
    <scope>NUCLEOTIDE SEQUENCE [LARGE SCALE GENOMIC DNA]</scope>
    <source>
        <strain evidence="2 3">CFBP4641</strain>
    </source>
</reference>
<dbReference type="GO" id="GO:0003824">
    <property type="term" value="F:catalytic activity"/>
    <property type="evidence" value="ECO:0007669"/>
    <property type="project" value="InterPro"/>
</dbReference>
<dbReference type="InterPro" id="IPR001242">
    <property type="entry name" value="Condensation_dom"/>
</dbReference>
<evidence type="ECO:0000313" key="3">
    <source>
        <dbReference type="Proteomes" id="UP000247346"/>
    </source>
</evidence>
<dbReference type="InterPro" id="IPR023213">
    <property type="entry name" value="CAT-like_dom_sf"/>
</dbReference>